<comment type="similarity">
    <text evidence="5">Belongs to the glycosyltransferase 29 family.</text>
</comment>
<dbReference type="FunFam" id="3.90.1480.20:FF:000015">
    <property type="entry name" value="Lactosylceramide alpha-2,3-sialyltransferase"/>
    <property type="match status" value="1"/>
</dbReference>
<dbReference type="AlphaFoldDB" id="A0A8C9J0U3"/>
<evidence type="ECO:0000256" key="4">
    <source>
        <dbReference type="ARBA" id="ARBA00004934"/>
    </source>
</evidence>
<evidence type="ECO:0000313" key="32">
    <source>
        <dbReference type="Proteomes" id="UP000675900"/>
    </source>
</evidence>
<dbReference type="GO" id="GO:0097503">
    <property type="term" value="P:sialylation"/>
    <property type="evidence" value="ECO:0007669"/>
    <property type="project" value="TreeGrafter"/>
</dbReference>
<gene>
    <name evidence="31" type="primary">ST3GAL1</name>
</gene>
<evidence type="ECO:0000256" key="30">
    <source>
        <dbReference type="PIRSR" id="PIRSR005557-2"/>
    </source>
</evidence>
<keyword evidence="9" id="KW-0812">Transmembrane</keyword>
<keyword evidence="11" id="KW-1133">Transmembrane helix</keyword>
<evidence type="ECO:0000256" key="1">
    <source>
        <dbReference type="ARBA" id="ARBA00004447"/>
    </source>
</evidence>
<evidence type="ECO:0000256" key="11">
    <source>
        <dbReference type="ARBA" id="ARBA00022989"/>
    </source>
</evidence>
<keyword evidence="15" id="KW-0325">Glycoprotein</keyword>
<dbReference type="GO" id="GO:1990676">
    <property type="term" value="C:Golgi trans cisterna membrane"/>
    <property type="evidence" value="ECO:0007669"/>
    <property type="project" value="Ensembl"/>
</dbReference>
<dbReference type="PANTHER" id="PTHR46032:SF6">
    <property type="entry name" value="CMP-N-ACETYLNEURAMINATE-BETA-GALACTOSAMIDE-ALPHA-2,3-SIALYLTRANSFERASE 1"/>
    <property type="match status" value="1"/>
</dbReference>
<keyword evidence="13" id="KW-0472">Membrane</keyword>
<comment type="catalytic activity">
    <reaction evidence="16">
        <text>a beta-D-galactosyl-(1-&gt;3)-N-acetyl-alpha-D-galactosaminyl derivative + CMP-N-acetyl-beta-neuraminate = an N-acetyl-alpha-neuraminyl-(2-&gt;3)-beta-D-galactosyl-(1-&gt;3)-N-acetyl-alpha-D-galactosaminyl derivative + CMP + H(+)</text>
        <dbReference type="Rhea" id="RHEA:21616"/>
        <dbReference type="ChEBI" id="CHEBI:15378"/>
        <dbReference type="ChEBI" id="CHEBI:57812"/>
        <dbReference type="ChEBI" id="CHEBI:60377"/>
        <dbReference type="ChEBI" id="CHEBI:133470"/>
        <dbReference type="ChEBI" id="CHEBI:139596"/>
        <dbReference type="EC" id="2.4.3.4"/>
    </reaction>
    <physiologicalReaction direction="left-to-right" evidence="16">
        <dbReference type="Rhea" id="RHEA:21617"/>
    </physiologicalReaction>
</comment>
<organism evidence="31 32">
    <name type="scientific">Panthera tigris altaica</name>
    <name type="common">Siberian tiger</name>
    <dbReference type="NCBI Taxonomy" id="74533"/>
    <lineage>
        <taxon>Eukaryota</taxon>
        <taxon>Metazoa</taxon>
        <taxon>Chordata</taxon>
        <taxon>Craniata</taxon>
        <taxon>Vertebrata</taxon>
        <taxon>Euteleostomi</taxon>
        <taxon>Mammalia</taxon>
        <taxon>Eutheria</taxon>
        <taxon>Laurasiatheria</taxon>
        <taxon>Carnivora</taxon>
        <taxon>Feliformia</taxon>
        <taxon>Felidae</taxon>
        <taxon>Pantherinae</taxon>
        <taxon>Panthera</taxon>
    </lineage>
</organism>
<accession>A0A8C9J0U3</accession>
<evidence type="ECO:0000256" key="2">
    <source>
        <dbReference type="ARBA" id="ARBA00004613"/>
    </source>
</evidence>
<dbReference type="GO" id="GO:1901137">
    <property type="term" value="P:carbohydrate derivative biosynthetic process"/>
    <property type="evidence" value="ECO:0007669"/>
    <property type="project" value="UniProtKB-ARBA"/>
</dbReference>
<dbReference type="GO" id="GO:1990675">
    <property type="term" value="C:Golgi medial cisterna membrane"/>
    <property type="evidence" value="ECO:0007669"/>
    <property type="project" value="Ensembl"/>
</dbReference>
<evidence type="ECO:0000313" key="31">
    <source>
        <dbReference type="Ensembl" id="ENSPTIP00000000997.1"/>
    </source>
</evidence>
<evidence type="ECO:0000256" key="26">
    <source>
        <dbReference type="ARBA" id="ARBA00042991"/>
    </source>
</evidence>
<evidence type="ECO:0000256" key="19">
    <source>
        <dbReference type="ARBA" id="ARBA00040101"/>
    </source>
</evidence>
<dbReference type="InterPro" id="IPR051757">
    <property type="entry name" value="Beta-gal_alpha2-3_sialyltrans"/>
</dbReference>
<dbReference type="EC" id="2.4.3.4" evidence="18"/>
<comment type="pathway">
    <text evidence="4">Glycolipid biosynthesis.</text>
</comment>
<keyword evidence="7" id="KW-0328">Glycosyltransferase</keyword>
<protein>
    <recommendedName>
        <fullName evidence="19">CMP-N-acetylneuraminate-beta-galactosamide-alpha-2,3-sialyltransferase 1</fullName>
        <ecNumber evidence="17">2.4.3.2</ecNumber>
        <ecNumber evidence="18">2.4.3.4</ecNumber>
    </recommendedName>
    <alternativeName>
        <fullName evidence="26">Gal-NAc6S</fullName>
    </alternativeName>
    <alternativeName>
        <fullName evidence="23">Gal-beta-1,3-GalNAc-alpha-2,3-sialyltransferase</fullName>
    </alternativeName>
    <alternativeName>
        <fullName evidence="25">Monosialoganglioside sialyltransferase</fullName>
    </alternativeName>
    <alternativeName>
        <fullName evidence="21">ST3Gal I</fullName>
    </alternativeName>
    <alternativeName>
        <fullName evidence="22">ST3GalA.1</fullName>
    </alternativeName>
    <alternativeName>
        <fullName evidence="20">ST3O</fullName>
    </alternativeName>
    <alternativeName>
        <fullName evidence="24">Sialyltransferase 4A</fullName>
    </alternativeName>
</protein>
<dbReference type="Gene3D" id="3.90.1480.20">
    <property type="entry name" value="Glycosyl transferase family 29"/>
    <property type="match status" value="2"/>
</dbReference>
<dbReference type="GO" id="GO:0005576">
    <property type="term" value="C:extracellular region"/>
    <property type="evidence" value="ECO:0007669"/>
    <property type="project" value="UniProtKB-SubCell"/>
</dbReference>
<dbReference type="GO" id="GO:0032588">
    <property type="term" value="C:trans-Golgi network membrane"/>
    <property type="evidence" value="ECO:0007669"/>
    <property type="project" value="Ensembl"/>
</dbReference>
<keyword evidence="6" id="KW-0964">Secreted</keyword>
<dbReference type="GO" id="GO:0003836">
    <property type="term" value="F:beta-galactoside (CMP) alpha-2,3-sialyltransferase activity"/>
    <property type="evidence" value="ECO:0007669"/>
    <property type="project" value="UniProtKB-EC"/>
</dbReference>
<dbReference type="GO" id="GO:0002319">
    <property type="term" value="P:memory B cell differentiation"/>
    <property type="evidence" value="ECO:0007669"/>
    <property type="project" value="Ensembl"/>
</dbReference>
<dbReference type="InterPro" id="IPR038578">
    <property type="entry name" value="GT29-like_sf"/>
</dbReference>
<comment type="pathway">
    <text evidence="3">Protein modification; protein glycosylation.</text>
</comment>
<keyword evidence="32" id="KW-1185">Reference proteome</keyword>
<reference evidence="31" key="2">
    <citation type="submission" date="2025-09" db="UniProtKB">
        <authorList>
            <consortium name="Ensembl"/>
        </authorList>
    </citation>
    <scope>IDENTIFICATION</scope>
</reference>
<comment type="catalytic activity">
    <reaction evidence="29">
        <text>ganglioside GM1 (d18:1(4E)/18:0) + CMP-N-acetyl-beta-neuraminate = ganglioside GD1a (18:1(4E)/18:0) + CMP + H(+)</text>
        <dbReference type="Rhea" id="RHEA:48248"/>
        <dbReference type="ChEBI" id="CHEBI:15378"/>
        <dbReference type="ChEBI" id="CHEBI:57812"/>
        <dbReference type="ChEBI" id="CHEBI:60377"/>
        <dbReference type="ChEBI" id="CHEBI:73110"/>
        <dbReference type="ChEBI" id="CHEBI:90153"/>
    </reaction>
    <physiologicalReaction direction="left-to-right" evidence="29">
        <dbReference type="Rhea" id="RHEA:48249"/>
    </physiologicalReaction>
</comment>
<evidence type="ECO:0000256" key="8">
    <source>
        <dbReference type="ARBA" id="ARBA00022679"/>
    </source>
</evidence>
<name>A0A8C9J0U3_PANTA</name>
<evidence type="ECO:0000256" key="17">
    <source>
        <dbReference type="ARBA" id="ARBA00039106"/>
    </source>
</evidence>
<evidence type="ECO:0000256" key="23">
    <source>
        <dbReference type="ARBA" id="ARBA00042448"/>
    </source>
</evidence>
<evidence type="ECO:0000256" key="6">
    <source>
        <dbReference type="ARBA" id="ARBA00022525"/>
    </source>
</evidence>
<keyword evidence="12" id="KW-0333">Golgi apparatus</keyword>
<proteinExistence type="inferred from homology"/>
<dbReference type="Proteomes" id="UP000675900">
    <property type="component" value="Unassembled WGS sequence"/>
</dbReference>
<dbReference type="Pfam" id="PF00777">
    <property type="entry name" value="Glyco_transf_29"/>
    <property type="match status" value="1"/>
</dbReference>
<keyword evidence="8" id="KW-0808">Transferase</keyword>
<dbReference type="Ensembl" id="ENSPTIT00000002866.1">
    <property type="protein sequence ID" value="ENSPTIP00000000997.1"/>
    <property type="gene ID" value="ENSPTIG00000002565.1"/>
</dbReference>
<evidence type="ECO:0000256" key="22">
    <source>
        <dbReference type="ARBA" id="ARBA00042022"/>
    </source>
</evidence>
<evidence type="ECO:0000256" key="10">
    <source>
        <dbReference type="ARBA" id="ARBA00022968"/>
    </source>
</evidence>
<reference evidence="31" key="1">
    <citation type="submission" date="2025-08" db="UniProtKB">
        <authorList>
            <consortium name="Ensembl"/>
        </authorList>
    </citation>
    <scope>IDENTIFICATION</scope>
</reference>
<evidence type="ECO:0000256" key="9">
    <source>
        <dbReference type="ARBA" id="ARBA00022692"/>
    </source>
</evidence>
<evidence type="ECO:0000256" key="27">
    <source>
        <dbReference type="ARBA" id="ARBA00043673"/>
    </source>
</evidence>
<dbReference type="GO" id="GO:0047288">
    <property type="term" value="F:beta-D-galactosyl-(1-&gt;3)-N-acetyl-beta-D-galactosaminide alpha-2,3- sialyltransferase"/>
    <property type="evidence" value="ECO:0007669"/>
    <property type="project" value="UniProtKB-EC"/>
</dbReference>
<dbReference type="PIRSF" id="PIRSF005557">
    <property type="entry name" value="Sialyl_trans"/>
    <property type="match status" value="1"/>
</dbReference>
<evidence type="ECO:0000256" key="18">
    <source>
        <dbReference type="ARBA" id="ARBA00039107"/>
    </source>
</evidence>
<evidence type="ECO:0000256" key="25">
    <source>
        <dbReference type="ARBA" id="ARBA00042990"/>
    </source>
</evidence>
<feature type="disulfide bond" evidence="30">
    <location>
        <begin position="141"/>
        <end position="261"/>
    </location>
</feature>
<evidence type="ECO:0000256" key="7">
    <source>
        <dbReference type="ARBA" id="ARBA00022676"/>
    </source>
</evidence>
<evidence type="ECO:0000256" key="29">
    <source>
        <dbReference type="ARBA" id="ARBA00047509"/>
    </source>
</evidence>
<dbReference type="GO" id="GO:1905403">
    <property type="term" value="P:negative regulation of activated CD8-positive, alpha-beta T cell apoptotic process"/>
    <property type="evidence" value="ECO:0007669"/>
    <property type="project" value="Ensembl"/>
</dbReference>
<keyword evidence="14" id="KW-1015">Disulfide bond</keyword>
<evidence type="ECO:0000256" key="12">
    <source>
        <dbReference type="ARBA" id="ARBA00023034"/>
    </source>
</evidence>
<dbReference type="PANTHER" id="PTHR46032">
    <property type="entry name" value="ALPHA-2,3-SIALYLTRANSFERASE ST3GAL I ISOFORM X1"/>
    <property type="match status" value="1"/>
</dbReference>
<evidence type="ECO:0000256" key="21">
    <source>
        <dbReference type="ARBA" id="ARBA00041997"/>
    </source>
</evidence>
<evidence type="ECO:0000256" key="15">
    <source>
        <dbReference type="ARBA" id="ARBA00023180"/>
    </source>
</evidence>
<evidence type="ECO:0000256" key="14">
    <source>
        <dbReference type="ARBA" id="ARBA00023157"/>
    </source>
</evidence>
<comment type="catalytic activity">
    <reaction evidence="27">
        <text>a ganglioside GA1 (d18:1(4E)) + CMP-N-acetyl-beta-neuraminate = a ganglioside GM1b (d18:1(4E)) + CMP + H(+)</text>
        <dbReference type="Rhea" id="RHEA:47560"/>
        <dbReference type="ChEBI" id="CHEBI:15378"/>
        <dbReference type="ChEBI" id="CHEBI:27938"/>
        <dbReference type="ChEBI" id="CHEBI:57812"/>
        <dbReference type="ChEBI" id="CHEBI:60377"/>
        <dbReference type="ChEBI" id="CHEBI:78568"/>
    </reaction>
    <physiologicalReaction direction="left-to-right" evidence="27">
        <dbReference type="Rhea" id="RHEA:47561"/>
    </physiologicalReaction>
</comment>
<dbReference type="GeneTree" id="ENSGT00940000154725"/>
<dbReference type="InterPro" id="IPR012163">
    <property type="entry name" value="Sialyl_trans"/>
</dbReference>
<dbReference type="EC" id="2.4.3.2" evidence="17"/>
<evidence type="ECO:0000256" key="28">
    <source>
        <dbReference type="ARBA" id="ARBA00043773"/>
    </source>
</evidence>
<evidence type="ECO:0000256" key="5">
    <source>
        <dbReference type="ARBA" id="ARBA00006003"/>
    </source>
</evidence>
<keyword evidence="10" id="KW-0735">Signal-anchor</keyword>
<dbReference type="InterPro" id="IPR001675">
    <property type="entry name" value="Glyco_trans_29"/>
</dbReference>
<evidence type="ECO:0000256" key="20">
    <source>
        <dbReference type="ARBA" id="ARBA00041507"/>
    </source>
</evidence>
<evidence type="ECO:0000256" key="24">
    <source>
        <dbReference type="ARBA" id="ARBA00042682"/>
    </source>
</evidence>
<evidence type="ECO:0000256" key="16">
    <source>
        <dbReference type="ARBA" id="ARBA00036292"/>
    </source>
</evidence>
<comment type="subcellular location">
    <subcellularLocation>
        <location evidence="1">Golgi apparatus</location>
        <location evidence="1">Golgi stack membrane</location>
        <topology evidence="1">Single-pass type II membrane protein</topology>
    </subcellularLocation>
    <subcellularLocation>
        <location evidence="2">Secreted</location>
    </subcellularLocation>
</comment>
<evidence type="ECO:0000256" key="3">
    <source>
        <dbReference type="ARBA" id="ARBA00004922"/>
    </source>
</evidence>
<sequence length="320" mass="36413">MVTVRKRTLKVLTLLVLFIFLTSFFLNYSHTTVATTWFPKQMVVELSENFKKFMKYAHRPCTCARCVGQQRVSSWFDERFNRSMQPLLTAQNALLEEDTYSWWLVRAGDWSAPGSALPVTYKRLVELRLTRARGMRRATFCPLSPRMNKAPTAGFEADVGSKTTHHLVYPESFRELGENVSMVLVPFKTTDLEWVVSATTTGTISQGVPVPATRCSLEPPWPDILIYHPAFIKYVFDNWLQGHGRYPSTGILSVIFSLHICDEVDLYGFGADSKGNWHHYWENNPSAGAFRKTGVHDGDFESNVTATLASINKIRIFKGR</sequence>
<evidence type="ECO:0000256" key="13">
    <source>
        <dbReference type="ARBA" id="ARBA00023136"/>
    </source>
</evidence>
<comment type="catalytic activity">
    <reaction evidence="28">
        <text>a ganglioside GM1 (d18:1(4E)) + CMP-N-acetyl-beta-neuraminate = a ganglioside GD1a (d18:1(4E)) + CMP + H(+)</text>
        <dbReference type="Rhea" id="RHEA:18021"/>
        <dbReference type="ChEBI" id="CHEBI:15378"/>
        <dbReference type="ChEBI" id="CHEBI:57812"/>
        <dbReference type="ChEBI" id="CHEBI:60377"/>
        <dbReference type="ChEBI" id="CHEBI:77709"/>
        <dbReference type="ChEBI" id="CHEBI:78445"/>
        <dbReference type="EC" id="2.4.3.2"/>
    </reaction>
    <physiologicalReaction direction="left-to-right" evidence="28">
        <dbReference type="Rhea" id="RHEA:18022"/>
    </physiologicalReaction>
</comment>